<dbReference type="InterPro" id="IPR004837">
    <property type="entry name" value="NaCa_Exmemb"/>
</dbReference>
<dbReference type="InterPro" id="IPR044880">
    <property type="entry name" value="NCX_ion-bd_dom_sf"/>
</dbReference>
<dbReference type="RefSeq" id="WP_203756531.1">
    <property type="nucleotide sequence ID" value="NZ_BONF01000055.1"/>
</dbReference>
<proteinExistence type="predicted"/>
<evidence type="ECO:0000313" key="7">
    <source>
        <dbReference type="EMBL" id="GIF85937.1"/>
    </source>
</evidence>
<organism evidence="7 8">
    <name type="scientific">Catellatospora bangladeshensis</name>
    <dbReference type="NCBI Taxonomy" id="310355"/>
    <lineage>
        <taxon>Bacteria</taxon>
        <taxon>Bacillati</taxon>
        <taxon>Actinomycetota</taxon>
        <taxon>Actinomycetes</taxon>
        <taxon>Micromonosporales</taxon>
        <taxon>Micromonosporaceae</taxon>
        <taxon>Catellatospora</taxon>
    </lineage>
</organism>
<dbReference type="GO" id="GO:0005886">
    <property type="term" value="C:plasma membrane"/>
    <property type="evidence" value="ECO:0007669"/>
    <property type="project" value="TreeGrafter"/>
</dbReference>
<evidence type="ECO:0000256" key="2">
    <source>
        <dbReference type="ARBA" id="ARBA00022692"/>
    </source>
</evidence>
<feature type="transmembrane region" description="Helical" evidence="5">
    <location>
        <begin position="209"/>
        <end position="232"/>
    </location>
</feature>
<feature type="transmembrane region" description="Helical" evidence="5">
    <location>
        <begin position="272"/>
        <end position="293"/>
    </location>
</feature>
<evidence type="ECO:0000256" key="3">
    <source>
        <dbReference type="ARBA" id="ARBA00022989"/>
    </source>
</evidence>
<dbReference type="Proteomes" id="UP000601223">
    <property type="component" value="Unassembled WGS sequence"/>
</dbReference>
<feature type="transmembrane region" description="Helical" evidence="5">
    <location>
        <begin position="68"/>
        <end position="95"/>
    </location>
</feature>
<feature type="domain" description="Sodium/calcium exchanger membrane region" evidence="6">
    <location>
        <begin position="175"/>
        <end position="316"/>
    </location>
</feature>
<evidence type="ECO:0000256" key="4">
    <source>
        <dbReference type="ARBA" id="ARBA00023136"/>
    </source>
</evidence>
<feature type="transmembrane region" description="Helical" evidence="5">
    <location>
        <begin position="244"/>
        <end position="266"/>
    </location>
</feature>
<feature type="transmembrane region" description="Helical" evidence="5">
    <location>
        <begin position="300"/>
        <end position="318"/>
    </location>
</feature>
<comment type="subcellular location">
    <subcellularLocation>
        <location evidence="1">Membrane</location>
        <topology evidence="1">Multi-pass membrane protein</topology>
    </subcellularLocation>
</comment>
<keyword evidence="3 5" id="KW-1133">Transmembrane helix</keyword>
<keyword evidence="2 5" id="KW-0812">Transmembrane</keyword>
<dbReference type="AlphaFoldDB" id="A0A8J3JJH2"/>
<evidence type="ECO:0000259" key="6">
    <source>
        <dbReference type="Pfam" id="PF01699"/>
    </source>
</evidence>
<protein>
    <submittedName>
        <fullName evidence="7">Sodium:calcium antiporter</fullName>
    </submittedName>
</protein>
<accession>A0A8J3JJH2</accession>
<dbReference type="InterPro" id="IPR004481">
    <property type="entry name" value="K/Na/Ca-exchanger"/>
</dbReference>
<sequence>MLLNGLLIIAGLVALILGAEVLVKASAGLAARLGISPMIIGLTVVALGTSVPELAVGIDAALSGSPGLAMGNIIGASLVNLLLALGLSAALVPIVFDRATLRLDLPAMVEAALLLYLLSFDGSLTRPDGLILLLAGVTYTFGRIHAARHDVAGSRGDTPNSAAEPVRRRGPLRQLLLMLLGVAVVVVGAELLVEGAAASARAFGVSETVIGLTIVAIGTCTPELVTTVMSTLRGNRDLAIGNLLGSSIYNICAILGLTVVVAPHGIAVPREIFAADLTLMVAVTLVAASVFAVGARMSRTAGCLFIATYAAYLTWLLSRA</sequence>
<dbReference type="Pfam" id="PF01699">
    <property type="entry name" value="Na_Ca_ex"/>
    <property type="match status" value="2"/>
</dbReference>
<dbReference type="PANTHER" id="PTHR10846">
    <property type="entry name" value="SODIUM/POTASSIUM/CALCIUM EXCHANGER"/>
    <property type="match status" value="1"/>
</dbReference>
<gene>
    <name evidence="7" type="ORF">Cba03nite_72860</name>
</gene>
<keyword evidence="8" id="KW-1185">Reference proteome</keyword>
<dbReference type="EMBL" id="BONF01000055">
    <property type="protein sequence ID" value="GIF85937.1"/>
    <property type="molecule type" value="Genomic_DNA"/>
</dbReference>
<evidence type="ECO:0000256" key="1">
    <source>
        <dbReference type="ARBA" id="ARBA00004141"/>
    </source>
</evidence>
<dbReference type="GO" id="GO:0008273">
    <property type="term" value="F:calcium, potassium:sodium antiporter activity"/>
    <property type="evidence" value="ECO:0007669"/>
    <property type="project" value="TreeGrafter"/>
</dbReference>
<name>A0A8J3JJH2_9ACTN</name>
<keyword evidence="4 5" id="KW-0472">Membrane</keyword>
<evidence type="ECO:0000256" key="5">
    <source>
        <dbReference type="SAM" id="Phobius"/>
    </source>
</evidence>
<comment type="caution">
    <text evidence="7">The sequence shown here is derived from an EMBL/GenBank/DDBJ whole genome shotgun (WGS) entry which is preliminary data.</text>
</comment>
<dbReference type="Gene3D" id="1.20.1420.30">
    <property type="entry name" value="NCX, central ion-binding region"/>
    <property type="match status" value="1"/>
</dbReference>
<feature type="domain" description="Sodium/calcium exchanger membrane region" evidence="6">
    <location>
        <begin position="6"/>
        <end position="140"/>
    </location>
</feature>
<feature type="transmembrane region" description="Helical" evidence="5">
    <location>
        <begin position="175"/>
        <end position="197"/>
    </location>
</feature>
<dbReference type="PANTHER" id="PTHR10846:SF8">
    <property type="entry name" value="INNER MEMBRANE PROTEIN YRBG"/>
    <property type="match status" value="1"/>
</dbReference>
<dbReference type="NCBIfam" id="TIGR00367">
    <property type="entry name" value="calcium/sodium antiporter"/>
    <property type="match status" value="1"/>
</dbReference>
<feature type="transmembrane region" description="Helical" evidence="5">
    <location>
        <begin position="35"/>
        <end position="56"/>
    </location>
</feature>
<dbReference type="GO" id="GO:0006874">
    <property type="term" value="P:intracellular calcium ion homeostasis"/>
    <property type="evidence" value="ECO:0007669"/>
    <property type="project" value="TreeGrafter"/>
</dbReference>
<evidence type="ECO:0000313" key="8">
    <source>
        <dbReference type="Proteomes" id="UP000601223"/>
    </source>
</evidence>
<reference evidence="7 8" key="1">
    <citation type="submission" date="2021-01" db="EMBL/GenBank/DDBJ databases">
        <title>Whole genome shotgun sequence of Catellatospora bangladeshensis NBRC 107357.</title>
        <authorList>
            <person name="Komaki H."/>
            <person name="Tamura T."/>
        </authorList>
    </citation>
    <scope>NUCLEOTIDE SEQUENCE [LARGE SCALE GENOMIC DNA]</scope>
    <source>
        <strain evidence="7 8">NBRC 107357</strain>
    </source>
</reference>
<dbReference type="GO" id="GO:0005262">
    <property type="term" value="F:calcium channel activity"/>
    <property type="evidence" value="ECO:0007669"/>
    <property type="project" value="TreeGrafter"/>
</dbReference>